<reference evidence="2 3" key="1">
    <citation type="submission" date="2020-03" db="EMBL/GenBank/DDBJ databases">
        <title>Whole genome shotgun sequence of Phytohabitans suffuscus NBRC 105367.</title>
        <authorList>
            <person name="Komaki H."/>
            <person name="Tamura T."/>
        </authorList>
    </citation>
    <scope>NUCLEOTIDE SEQUENCE [LARGE SCALE GENOMIC DNA]</scope>
    <source>
        <strain evidence="2 3">NBRC 105367</strain>
    </source>
</reference>
<dbReference type="AlphaFoldDB" id="A0A6F8YF46"/>
<feature type="transmembrane region" description="Helical" evidence="1">
    <location>
        <begin position="36"/>
        <end position="56"/>
    </location>
</feature>
<evidence type="ECO:0000313" key="2">
    <source>
        <dbReference type="EMBL" id="BCB84639.1"/>
    </source>
</evidence>
<dbReference type="EMBL" id="AP022871">
    <property type="protein sequence ID" value="BCB84639.1"/>
    <property type="molecule type" value="Genomic_DNA"/>
</dbReference>
<protein>
    <submittedName>
        <fullName evidence="2">Uncharacterized protein</fullName>
    </submittedName>
</protein>
<keyword evidence="1" id="KW-1133">Transmembrane helix</keyword>
<proteinExistence type="predicted"/>
<dbReference type="Proteomes" id="UP000503011">
    <property type="component" value="Chromosome"/>
</dbReference>
<accession>A0A6F8YF46</accession>
<organism evidence="2 3">
    <name type="scientific">Phytohabitans suffuscus</name>
    <dbReference type="NCBI Taxonomy" id="624315"/>
    <lineage>
        <taxon>Bacteria</taxon>
        <taxon>Bacillati</taxon>
        <taxon>Actinomycetota</taxon>
        <taxon>Actinomycetes</taxon>
        <taxon>Micromonosporales</taxon>
        <taxon>Micromonosporaceae</taxon>
    </lineage>
</organism>
<keyword evidence="1" id="KW-0472">Membrane</keyword>
<sequence>MASVASEVLYPRTSSQSFIIGTGEKKWVPTTDSGRWVAAAIWVTGIALVFVASTAPGPQILSSCRKTSCLTSSRSNTASTTMSAPAAASRSLVVEIRPSVASTSSGWIAPLLANFSSDRRIPATPRLVAASSRSRSVTSQPACAATCAMPEPIRPAPMTASRPAMLSLLNSFAMGGC</sequence>
<reference evidence="2 3" key="2">
    <citation type="submission" date="2020-03" db="EMBL/GenBank/DDBJ databases">
        <authorList>
            <person name="Ichikawa N."/>
            <person name="Kimura A."/>
            <person name="Kitahashi Y."/>
            <person name="Uohara A."/>
        </authorList>
    </citation>
    <scope>NUCLEOTIDE SEQUENCE [LARGE SCALE GENOMIC DNA]</scope>
    <source>
        <strain evidence="2 3">NBRC 105367</strain>
    </source>
</reference>
<evidence type="ECO:0000313" key="3">
    <source>
        <dbReference type="Proteomes" id="UP000503011"/>
    </source>
</evidence>
<dbReference type="KEGG" id="psuu:Psuf_019520"/>
<name>A0A6F8YF46_9ACTN</name>
<keyword evidence="3" id="KW-1185">Reference proteome</keyword>
<gene>
    <name evidence="2" type="ORF">Psuf_019520</name>
</gene>
<evidence type="ECO:0000256" key="1">
    <source>
        <dbReference type="SAM" id="Phobius"/>
    </source>
</evidence>
<keyword evidence="1" id="KW-0812">Transmembrane</keyword>